<accession>A0ABQ2HH63</accession>
<evidence type="ECO:0000313" key="2">
    <source>
        <dbReference type="Proteomes" id="UP000623461"/>
    </source>
</evidence>
<dbReference type="EMBL" id="BMNZ01000001">
    <property type="protein sequence ID" value="GGM81540.1"/>
    <property type="molecule type" value="Genomic_DNA"/>
</dbReference>
<reference evidence="2" key="1">
    <citation type="journal article" date="2019" name="Int. J. Syst. Evol. Microbiol.">
        <title>The Global Catalogue of Microorganisms (GCM) 10K type strain sequencing project: providing services to taxonomists for standard genome sequencing and annotation.</title>
        <authorList>
            <consortium name="The Broad Institute Genomics Platform"/>
            <consortium name="The Broad Institute Genome Sequencing Center for Infectious Disease"/>
            <person name="Wu L."/>
            <person name="Ma J."/>
        </authorList>
    </citation>
    <scope>NUCLEOTIDE SEQUENCE [LARGE SCALE GENOMIC DNA]</scope>
    <source>
        <strain evidence="2">JCM 1365</strain>
    </source>
</reference>
<dbReference type="Proteomes" id="UP000623461">
    <property type="component" value="Unassembled WGS sequence"/>
</dbReference>
<name>A0ABQ2HH63_9MICO</name>
<sequence>MLSTTLLSPFETRETVCADTLARRATSAIETARRCPTRASSSPTTVASPNPVRACRACLPSAYAGCVRAHPASLRETGP</sequence>
<evidence type="ECO:0000313" key="1">
    <source>
        <dbReference type="EMBL" id="GGM81540.1"/>
    </source>
</evidence>
<organism evidence="1 2">
    <name type="scientific">Terrabacter tumescens</name>
    <dbReference type="NCBI Taxonomy" id="60443"/>
    <lineage>
        <taxon>Bacteria</taxon>
        <taxon>Bacillati</taxon>
        <taxon>Actinomycetota</taxon>
        <taxon>Actinomycetes</taxon>
        <taxon>Micrococcales</taxon>
        <taxon>Intrasporangiaceae</taxon>
        <taxon>Terrabacter</taxon>
    </lineage>
</organism>
<comment type="caution">
    <text evidence="1">The sequence shown here is derived from an EMBL/GenBank/DDBJ whole genome shotgun (WGS) entry which is preliminary data.</text>
</comment>
<proteinExistence type="predicted"/>
<keyword evidence="2" id="KW-1185">Reference proteome</keyword>
<gene>
    <name evidence="1" type="ORF">GCM10009721_02440</name>
</gene>
<protein>
    <submittedName>
        <fullName evidence="1">Uncharacterized protein</fullName>
    </submittedName>
</protein>